<accession>A0A6A7A4G9</accession>
<comment type="similarity">
    <text evidence="1">Belongs to the carnosine N-methyltransferase family.</text>
</comment>
<gene>
    <name evidence="6" type="ORF">CC86DRAFT_320851</name>
</gene>
<dbReference type="InterPro" id="IPR029063">
    <property type="entry name" value="SAM-dependent_MTases_sf"/>
</dbReference>
<evidence type="ECO:0000256" key="1">
    <source>
        <dbReference type="ARBA" id="ARBA00010086"/>
    </source>
</evidence>
<dbReference type="Pfam" id="PF07942">
    <property type="entry name" value="CARME"/>
    <property type="match status" value="1"/>
</dbReference>
<reference evidence="6" key="1">
    <citation type="journal article" date="2020" name="Stud. Mycol.">
        <title>101 Dothideomycetes genomes: a test case for predicting lifestyles and emergence of pathogens.</title>
        <authorList>
            <person name="Haridas S."/>
            <person name="Albert R."/>
            <person name="Binder M."/>
            <person name="Bloem J."/>
            <person name="Labutti K."/>
            <person name="Salamov A."/>
            <person name="Andreopoulos B."/>
            <person name="Baker S."/>
            <person name="Barry K."/>
            <person name="Bills G."/>
            <person name="Bluhm B."/>
            <person name="Cannon C."/>
            <person name="Castanera R."/>
            <person name="Culley D."/>
            <person name="Daum C."/>
            <person name="Ezra D."/>
            <person name="Gonzalez J."/>
            <person name="Henrissat B."/>
            <person name="Kuo A."/>
            <person name="Liang C."/>
            <person name="Lipzen A."/>
            <person name="Lutzoni F."/>
            <person name="Magnuson J."/>
            <person name="Mondo S."/>
            <person name="Nolan M."/>
            <person name="Ohm R."/>
            <person name="Pangilinan J."/>
            <person name="Park H.-J."/>
            <person name="Ramirez L."/>
            <person name="Alfaro M."/>
            <person name="Sun H."/>
            <person name="Tritt A."/>
            <person name="Yoshinaga Y."/>
            <person name="Zwiers L.-H."/>
            <person name="Turgeon B."/>
            <person name="Goodwin S."/>
            <person name="Spatafora J."/>
            <person name="Crous P."/>
            <person name="Grigoriev I."/>
        </authorList>
    </citation>
    <scope>NUCLEOTIDE SEQUENCE</scope>
    <source>
        <strain evidence="6">CBS 113818</strain>
    </source>
</reference>
<keyword evidence="5" id="KW-0949">S-adenosyl-L-methionine</keyword>
<organism evidence="6 7">
    <name type="scientific">Ophiobolus disseminans</name>
    <dbReference type="NCBI Taxonomy" id="1469910"/>
    <lineage>
        <taxon>Eukaryota</taxon>
        <taxon>Fungi</taxon>
        <taxon>Dikarya</taxon>
        <taxon>Ascomycota</taxon>
        <taxon>Pezizomycotina</taxon>
        <taxon>Dothideomycetes</taxon>
        <taxon>Pleosporomycetidae</taxon>
        <taxon>Pleosporales</taxon>
        <taxon>Pleosporineae</taxon>
        <taxon>Phaeosphaeriaceae</taxon>
        <taxon>Ophiobolus</taxon>
    </lineage>
</organism>
<evidence type="ECO:0000256" key="5">
    <source>
        <dbReference type="ARBA" id="ARBA00022691"/>
    </source>
</evidence>
<evidence type="ECO:0000313" key="6">
    <source>
        <dbReference type="EMBL" id="KAF2828202.1"/>
    </source>
</evidence>
<evidence type="ECO:0000256" key="4">
    <source>
        <dbReference type="ARBA" id="ARBA00022679"/>
    </source>
</evidence>
<dbReference type="SMART" id="SM01296">
    <property type="entry name" value="N2227"/>
    <property type="match status" value="1"/>
</dbReference>
<dbReference type="Gene3D" id="3.40.50.150">
    <property type="entry name" value="Vaccinia Virus protein VP39"/>
    <property type="match status" value="1"/>
</dbReference>
<sequence>MTEMEWEGEFDPMSDPEEQRHLLSVLDSFRSYRRLAHFNGTHVRRQAFYSLPQEHWTLLSKPPFSVLDSFSKLDDLIDCNAELAEAIFKAGFRAFLAPTLDSDWVASVVPKKYADDDFRTYSIIMDNMKVQTSQNDMEKARSCINQFYREWSAEGAVERSKCFEPVLVALQHEFDMRKEADPGLDRSAVHVLAPGAGLGRLVFDICRAGFSVEGNEISYHELMASSLILNHTENVGQFKIAPFALSCSNHLSRTDQFQEFQIPDVHPSSELADAIGSKVPAHERMSMATGDFCVLYSQHEHKHEFDAVATVFFIDTAPNVIRYIETVRNCLKPDGIWINLGPLLWHHISRKEDDEREDKSRGRRDVVDAGISDPGSVELTNNEVIALVEHLGFVIITQKFNAFESGYMSNPRSMLQSSYRPAFWIARRKPSSS</sequence>
<dbReference type="GO" id="GO:0032259">
    <property type="term" value="P:methylation"/>
    <property type="evidence" value="ECO:0007669"/>
    <property type="project" value="UniProtKB-KW"/>
</dbReference>
<dbReference type="GO" id="GO:0030735">
    <property type="term" value="F:carnosine N-methyltransferase activity"/>
    <property type="evidence" value="ECO:0007669"/>
    <property type="project" value="UniProtKB-EC"/>
</dbReference>
<dbReference type="PANTHER" id="PTHR12303">
    <property type="entry name" value="CARNOSINE N-METHYLTRANSFERASE"/>
    <property type="match status" value="1"/>
</dbReference>
<dbReference type="EMBL" id="MU006223">
    <property type="protein sequence ID" value="KAF2828202.1"/>
    <property type="molecule type" value="Genomic_DNA"/>
</dbReference>
<name>A0A6A7A4G9_9PLEO</name>
<keyword evidence="7" id="KW-1185">Reference proteome</keyword>
<keyword evidence="3" id="KW-0489">Methyltransferase</keyword>
<evidence type="ECO:0000313" key="7">
    <source>
        <dbReference type="Proteomes" id="UP000799424"/>
    </source>
</evidence>
<dbReference type="PANTHER" id="PTHR12303:SF6">
    <property type="entry name" value="CARNOSINE N-METHYLTRANSFERASE"/>
    <property type="match status" value="1"/>
</dbReference>
<keyword evidence="4" id="KW-0808">Transferase</keyword>
<dbReference type="Proteomes" id="UP000799424">
    <property type="component" value="Unassembled WGS sequence"/>
</dbReference>
<dbReference type="OrthoDB" id="978at2759"/>
<evidence type="ECO:0000256" key="3">
    <source>
        <dbReference type="ARBA" id="ARBA00022603"/>
    </source>
</evidence>
<dbReference type="InterPro" id="IPR012901">
    <property type="entry name" value="CARME"/>
</dbReference>
<protein>
    <recommendedName>
        <fullName evidence="2">carnosine N-methyltransferase</fullName>
        <ecNumber evidence="2">2.1.1.22</ecNumber>
    </recommendedName>
</protein>
<evidence type="ECO:0000256" key="2">
    <source>
        <dbReference type="ARBA" id="ARBA00012003"/>
    </source>
</evidence>
<dbReference type="EC" id="2.1.1.22" evidence="2"/>
<proteinExistence type="inferred from homology"/>
<dbReference type="AlphaFoldDB" id="A0A6A7A4G9"/>
<dbReference type="SUPFAM" id="SSF53335">
    <property type="entry name" value="S-adenosyl-L-methionine-dependent methyltransferases"/>
    <property type="match status" value="1"/>
</dbReference>